<feature type="chain" id="PRO_5029460820" description="Carboxypeptidase regulatory-like domain-containing protein" evidence="1">
    <location>
        <begin position="22"/>
        <end position="595"/>
    </location>
</feature>
<keyword evidence="1" id="KW-0732">Signal</keyword>
<name>A0A7L4ZNY2_9FLAO</name>
<dbReference type="EMBL" id="CP019288">
    <property type="protein sequence ID" value="QHI38325.1"/>
    <property type="molecule type" value="Genomic_DNA"/>
</dbReference>
<keyword evidence="3" id="KW-1185">Reference proteome</keyword>
<feature type="signal peptide" evidence="1">
    <location>
        <begin position="1"/>
        <end position="21"/>
    </location>
</feature>
<protein>
    <recommendedName>
        <fullName evidence="4">Carboxypeptidase regulatory-like domain-containing protein</fullName>
    </recommendedName>
</protein>
<accession>A0A7L4ZNY2</accession>
<dbReference type="Proteomes" id="UP000464657">
    <property type="component" value="Chromosome"/>
</dbReference>
<dbReference type="KEGG" id="kan:IMCC3317_37160"/>
<evidence type="ECO:0000313" key="3">
    <source>
        <dbReference type="Proteomes" id="UP000464657"/>
    </source>
</evidence>
<proteinExistence type="predicted"/>
<dbReference type="SUPFAM" id="SSF49464">
    <property type="entry name" value="Carboxypeptidase regulatory domain-like"/>
    <property type="match status" value="1"/>
</dbReference>
<organism evidence="2 3">
    <name type="scientific">Kordia antarctica</name>
    <dbReference type="NCBI Taxonomy" id="1218801"/>
    <lineage>
        <taxon>Bacteria</taxon>
        <taxon>Pseudomonadati</taxon>
        <taxon>Bacteroidota</taxon>
        <taxon>Flavobacteriia</taxon>
        <taxon>Flavobacteriales</taxon>
        <taxon>Flavobacteriaceae</taxon>
        <taxon>Kordia</taxon>
    </lineage>
</organism>
<evidence type="ECO:0000256" key="1">
    <source>
        <dbReference type="SAM" id="SignalP"/>
    </source>
</evidence>
<dbReference type="AlphaFoldDB" id="A0A7L4ZNY2"/>
<dbReference type="InterPro" id="IPR008969">
    <property type="entry name" value="CarboxyPept-like_regulatory"/>
</dbReference>
<evidence type="ECO:0008006" key="4">
    <source>
        <dbReference type="Google" id="ProtNLM"/>
    </source>
</evidence>
<dbReference type="Gene3D" id="2.60.40.1120">
    <property type="entry name" value="Carboxypeptidase-like, regulatory domain"/>
    <property type="match status" value="1"/>
</dbReference>
<sequence>MKNVNLLVFFLAILLFFSCKNDDENFENGITPTTVNPEIFLQNFGSTINRNFLGTVIDTNNNPIENVQITIGSSVVFTDANGVFSIENAAISERFGFVKAEKEGYIHGSRAVIPTEGTNKVTIMLLDETVTGTTQSGSQATISLPNGASVSLNGAYANEDGSPYNGSVNVILHHLDPTDENMPEQMPGMLLAANAQNEVRLLKTLGMIAVELRGTNGEDLNLAENSSAEIRIPVAPELLSEAPSTIPLWYFDEENGYWIEEGEAELIGNEYIGTVTHFTFWNCDVPFETTFLCVTVLDTNNQPVTNAVVKLITSNLNYAQSTTNGDGENCGLVPTNETLTLQVFNPCDTTSILYITTFDPLSAPTDITITIDIATISSENIVGNFVNCDGNIVTDGYVTLTYEGNTFIEPITNGTIDFNLLRCSSQNTFTLEGIDAVTLQSTGILNYSFTSPITSVGAIAACNSVTEFISYQVDNQPTIFYDENFTTGGNPNIPNSYGIRHQLNSGGTSEYIEIGLLGVTPGSYAIADGQAALQFFPDANGDQFNSNTAQNITIVYNLSSFGAIGEYIDINFSGTYTDTTGNHSITGIIHVLRDL</sequence>
<dbReference type="PROSITE" id="PS51257">
    <property type="entry name" value="PROKAR_LIPOPROTEIN"/>
    <property type="match status" value="1"/>
</dbReference>
<gene>
    <name evidence="2" type="ORF">IMCC3317_37160</name>
</gene>
<dbReference type="OrthoDB" id="973965at2"/>
<reference evidence="2 3" key="1">
    <citation type="journal article" date="2013" name="Int. J. Syst. Evol. Microbiol.">
        <title>Kordia antarctica sp. nov., isolated from Antarctic seawater.</title>
        <authorList>
            <person name="Baek K."/>
            <person name="Choi A."/>
            <person name="Kang I."/>
            <person name="Lee K."/>
            <person name="Cho J.C."/>
        </authorList>
    </citation>
    <scope>NUCLEOTIDE SEQUENCE [LARGE SCALE GENOMIC DNA]</scope>
    <source>
        <strain evidence="2 3">IMCC3317</strain>
    </source>
</reference>
<dbReference type="RefSeq" id="WP_160130879.1">
    <property type="nucleotide sequence ID" value="NZ_CP019288.1"/>
</dbReference>
<evidence type="ECO:0000313" key="2">
    <source>
        <dbReference type="EMBL" id="QHI38325.1"/>
    </source>
</evidence>